<dbReference type="GO" id="GO:0019877">
    <property type="term" value="P:diaminopimelate biosynthetic process"/>
    <property type="evidence" value="ECO:0007669"/>
    <property type="project" value="UniProtKB-UniRule"/>
</dbReference>
<evidence type="ECO:0000256" key="2">
    <source>
        <dbReference type="ARBA" id="ARBA00005120"/>
    </source>
</evidence>
<dbReference type="InterPro" id="IPR013785">
    <property type="entry name" value="Aldolase_TIM"/>
</dbReference>
<evidence type="ECO:0000256" key="12">
    <source>
        <dbReference type="HAMAP-Rule" id="MF_00418"/>
    </source>
</evidence>
<dbReference type="GO" id="GO:0008840">
    <property type="term" value="F:4-hydroxy-tetrahydrodipicolinate synthase activity"/>
    <property type="evidence" value="ECO:0007669"/>
    <property type="project" value="UniProtKB-UniRule"/>
</dbReference>
<feature type="binding site" evidence="12 15">
    <location>
        <position position="45"/>
    </location>
    <ligand>
        <name>pyruvate</name>
        <dbReference type="ChEBI" id="CHEBI:15361"/>
    </ligand>
</feature>
<feature type="site" description="Part of a proton relay during catalysis" evidence="12">
    <location>
        <position position="44"/>
    </location>
</feature>
<evidence type="ECO:0000256" key="3">
    <source>
        <dbReference type="ARBA" id="ARBA00007592"/>
    </source>
</evidence>
<dbReference type="SUPFAM" id="SSF51569">
    <property type="entry name" value="Aldolase"/>
    <property type="match status" value="1"/>
</dbReference>
<evidence type="ECO:0000256" key="13">
    <source>
        <dbReference type="PIRNR" id="PIRNR001365"/>
    </source>
</evidence>
<keyword evidence="10 12" id="KW-0704">Schiff base</keyword>
<comment type="caution">
    <text evidence="12">Was originally thought to be a dihydrodipicolinate synthase (DHDPS), catalyzing the condensation of (S)-aspartate-beta-semialdehyde [(S)-ASA] and pyruvate to dihydrodipicolinate (DHDP). However, it was shown in E.coli that the product of the enzymatic reaction is not dihydrodipicolinate but in fact (4S)-4-hydroxy-2,3,4,5-tetrahydro-(2S)-dipicolinic acid (HTPA), and that the consecutive dehydration reaction leading to DHDP is not spontaneous but catalyzed by DapB.</text>
</comment>
<proteinExistence type="inferred from homology"/>
<dbReference type="Proteomes" id="UP000317557">
    <property type="component" value="Unassembled WGS sequence"/>
</dbReference>
<dbReference type="SMART" id="SM01130">
    <property type="entry name" value="DHDPS"/>
    <property type="match status" value="1"/>
</dbReference>
<evidence type="ECO:0000256" key="11">
    <source>
        <dbReference type="ARBA" id="ARBA00047836"/>
    </source>
</evidence>
<dbReference type="PIRSF" id="PIRSF001365">
    <property type="entry name" value="DHDPS"/>
    <property type="match status" value="1"/>
</dbReference>
<dbReference type="UniPathway" id="UPA00034">
    <property type="reaction ID" value="UER00017"/>
</dbReference>
<keyword evidence="9 12" id="KW-0456">Lyase</keyword>
<comment type="catalytic activity">
    <reaction evidence="11 12">
        <text>L-aspartate 4-semialdehyde + pyruvate = (2S,4S)-4-hydroxy-2,3,4,5-tetrahydrodipicolinate + H2O + H(+)</text>
        <dbReference type="Rhea" id="RHEA:34171"/>
        <dbReference type="ChEBI" id="CHEBI:15361"/>
        <dbReference type="ChEBI" id="CHEBI:15377"/>
        <dbReference type="ChEBI" id="CHEBI:15378"/>
        <dbReference type="ChEBI" id="CHEBI:67139"/>
        <dbReference type="ChEBI" id="CHEBI:537519"/>
        <dbReference type="EC" id="4.3.3.7"/>
    </reaction>
</comment>
<evidence type="ECO:0000313" key="17">
    <source>
        <dbReference type="Proteomes" id="UP000317557"/>
    </source>
</evidence>
<evidence type="ECO:0000256" key="7">
    <source>
        <dbReference type="ARBA" id="ARBA00022915"/>
    </source>
</evidence>
<dbReference type="EMBL" id="FXTP01000002">
    <property type="protein sequence ID" value="SMO44647.1"/>
    <property type="molecule type" value="Genomic_DNA"/>
</dbReference>
<name>A0A521BC56_9BACT</name>
<comment type="pathway">
    <text evidence="2 12">Amino-acid biosynthesis; L-lysine biosynthesis via DAP pathway; (S)-tetrahydrodipicolinate from L-aspartate: step 3/4.</text>
</comment>
<feature type="binding site" evidence="12 15">
    <location>
        <position position="202"/>
    </location>
    <ligand>
        <name>pyruvate</name>
        <dbReference type="ChEBI" id="CHEBI:15361"/>
    </ligand>
</feature>
<evidence type="ECO:0000256" key="1">
    <source>
        <dbReference type="ARBA" id="ARBA00003294"/>
    </source>
</evidence>
<accession>A0A521BC56</accession>
<protein>
    <recommendedName>
        <fullName evidence="4 12">4-hydroxy-tetrahydrodipicolinate synthase</fullName>
        <shortName evidence="12">HTPA synthase</shortName>
        <ecNumber evidence="4 12">4.3.3.7</ecNumber>
    </recommendedName>
</protein>
<comment type="similarity">
    <text evidence="3 12 13">Belongs to the DapA family.</text>
</comment>
<evidence type="ECO:0000256" key="9">
    <source>
        <dbReference type="ARBA" id="ARBA00023239"/>
    </source>
</evidence>
<feature type="site" description="Part of a proton relay during catalysis" evidence="12">
    <location>
        <position position="106"/>
    </location>
</feature>
<comment type="subcellular location">
    <subcellularLocation>
        <location evidence="12">Cytoplasm</location>
    </subcellularLocation>
</comment>
<dbReference type="AlphaFoldDB" id="A0A521BC56"/>
<dbReference type="PANTHER" id="PTHR12128:SF66">
    <property type="entry name" value="4-HYDROXY-2-OXOGLUTARATE ALDOLASE, MITOCHONDRIAL"/>
    <property type="match status" value="1"/>
</dbReference>
<evidence type="ECO:0000313" key="16">
    <source>
        <dbReference type="EMBL" id="SMO44647.1"/>
    </source>
</evidence>
<evidence type="ECO:0000256" key="5">
    <source>
        <dbReference type="ARBA" id="ARBA00022490"/>
    </source>
</evidence>
<gene>
    <name evidence="12" type="primary">dapA</name>
    <name evidence="16" type="ORF">SAMN06265219_102173</name>
</gene>
<comment type="subunit">
    <text evidence="12">Homotetramer; dimer of dimers.</text>
</comment>
<evidence type="ECO:0000256" key="4">
    <source>
        <dbReference type="ARBA" id="ARBA00012086"/>
    </source>
</evidence>
<dbReference type="OrthoDB" id="9782828at2"/>
<feature type="active site" description="Schiff-base intermediate with substrate" evidence="12 14">
    <location>
        <position position="161"/>
    </location>
</feature>
<dbReference type="NCBIfam" id="TIGR00674">
    <property type="entry name" value="dapA"/>
    <property type="match status" value="1"/>
</dbReference>
<dbReference type="InterPro" id="IPR002220">
    <property type="entry name" value="DapA-like"/>
</dbReference>
<dbReference type="PANTHER" id="PTHR12128">
    <property type="entry name" value="DIHYDRODIPICOLINATE SYNTHASE"/>
    <property type="match status" value="1"/>
</dbReference>
<dbReference type="PROSITE" id="PS00666">
    <property type="entry name" value="DHDPS_2"/>
    <property type="match status" value="1"/>
</dbReference>
<feature type="active site" description="Proton donor/acceptor" evidence="12 14">
    <location>
        <position position="132"/>
    </location>
</feature>
<dbReference type="GO" id="GO:0009089">
    <property type="term" value="P:lysine biosynthetic process via diaminopimelate"/>
    <property type="evidence" value="ECO:0007669"/>
    <property type="project" value="UniProtKB-UniRule"/>
</dbReference>
<dbReference type="Pfam" id="PF00701">
    <property type="entry name" value="DHDPS"/>
    <property type="match status" value="1"/>
</dbReference>
<sequence length="295" mass="32775">MEQNPLWTALITPMQPSGEVDFKSFEYMLRQQEEAGNGVLILGSTGEGLNLYEDEKREIVSFTKSLDLDVPMMVGIGGFQLSSQVDFIHFCNEVNPDALLLVTPLYAKPGAEGQFEWFSELMAETDLPCMLYNVPSRTGVKMHPSVPARISEEFDNLLGVKEASGSVQEFKAFREAAPEVDFYSGDDGLTPDFSAEGGVGLVSVCANVWPKATRKYVEMCVEGDTEELLPLWKKSTAVLFKAPNPLPVKVMAHRKGWIENDTVRLPLSLGDISEEVEKELLDTEAEITDWLENLN</sequence>
<keyword evidence="6 12" id="KW-0028">Amino-acid biosynthesis</keyword>
<dbReference type="Gene3D" id="3.20.20.70">
    <property type="entry name" value="Aldolase class I"/>
    <property type="match status" value="1"/>
</dbReference>
<dbReference type="InterPro" id="IPR020624">
    <property type="entry name" value="Schiff_base-form_aldolases_CS"/>
</dbReference>
<reference evidence="16 17" key="1">
    <citation type="submission" date="2017-05" db="EMBL/GenBank/DDBJ databases">
        <authorList>
            <person name="Varghese N."/>
            <person name="Submissions S."/>
        </authorList>
    </citation>
    <scope>NUCLEOTIDE SEQUENCE [LARGE SCALE GENOMIC DNA]</scope>
    <source>
        <strain evidence="16 17">DSM 21985</strain>
    </source>
</reference>
<organism evidence="16 17">
    <name type="scientific">Gracilimonas mengyeensis</name>
    <dbReference type="NCBI Taxonomy" id="1302730"/>
    <lineage>
        <taxon>Bacteria</taxon>
        <taxon>Pseudomonadati</taxon>
        <taxon>Balneolota</taxon>
        <taxon>Balneolia</taxon>
        <taxon>Balneolales</taxon>
        <taxon>Balneolaceae</taxon>
        <taxon>Gracilimonas</taxon>
    </lineage>
</organism>
<keyword evidence="17" id="KW-1185">Reference proteome</keyword>
<evidence type="ECO:0000256" key="14">
    <source>
        <dbReference type="PIRSR" id="PIRSR001365-1"/>
    </source>
</evidence>
<keyword evidence="8 12" id="KW-0457">Lysine biosynthesis</keyword>
<dbReference type="EC" id="4.3.3.7" evidence="4 12"/>
<evidence type="ECO:0000256" key="8">
    <source>
        <dbReference type="ARBA" id="ARBA00023154"/>
    </source>
</evidence>
<dbReference type="PROSITE" id="PS00665">
    <property type="entry name" value="DHDPS_1"/>
    <property type="match status" value="1"/>
</dbReference>
<dbReference type="HAMAP" id="MF_00418">
    <property type="entry name" value="DapA"/>
    <property type="match status" value="1"/>
</dbReference>
<dbReference type="RefSeq" id="WP_142453188.1">
    <property type="nucleotide sequence ID" value="NZ_FXTP01000002.1"/>
</dbReference>
<comment type="function">
    <text evidence="1 12">Catalyzes the condensation of (S)-aspartate-beta-semialdehyde [(S)-ASA] and pyruvate to 4-hydroxy-tetrahydrodipicolinate (HTPA).</text>
</comment>
<evidence type="ECO:0000256" key="6">
    <source>
        <dbReference type="ARBA" id="ARBA00022605"/>
    </source>
</evidence>
<dbReference type="GO" id="GO:0005829">
    <property type="term" value="C:cytosol"/>
    <property type="evidence" value="ECO:0007669"/>
    <property type="project" value="TreeGrafter"/>
</dbReference>
<evidence type="ECO:0000256" key="10">
    <source>
        <dbReference type="ARBA" id="ARBA00023270"/>
    </source>
</evidence>
<dbReference type="InterPro" id="IPR005263">
    <property type="entry name" value="DapA"/>
</dbReference>
<keyword evidence="7 12" id="KW-0220">Diaminopimelate biosynthesis</keyword>
<dbReference type="InterPro" id="IPR020625">
    <property type="entry name" value="Schiff_base-form_aldolases_AS"/>
</dbReference>
<dbReference type="PRINTS" id="PR00146">
    <property type="entry name" value="DHPICSNTHASE"/>
</dbReference>
<keyword evidence="5 12" id="KW-0963">Cytoplasm</keyword>
<evidence type="ECO:0000256" key="15">
    <source>
        <dbReference type="PIRSR" id="PIRSR001365-2"/>
    </source>
</evidence>